<protein>
    <recommendedName>
        <fullName evidence="2">CoA-binding protein</fullName>
    </recommendedName>
</protein>
<dbReference type="Pfam" id="PF13549">
    <property type="entry name" value="ATP-grasp_5"/>
    <property type="match status" value="1"/>
</dbReference>
<gene>
    <name evidence="1" type="ORF">S12H4_37683</name>
</gene>
<accession>X1S536</accession>
<dbReference type="SUPFAM" id="SSF56059">
    <property type="entry name" value="Glutathione synthetase ATP-binding domain-like"/>
    <property type="match status" value="1"/>
</dbReference>
<dbReference type="PANTHER" id="PTHR42793:SF1">
    <property type="entry name" value="PEPTIDYL-LYSINE N-ACETYLTRANSFERASE PATZ"/>
    <property type="match status" value="1"/>
</dbReference>
<sequence>RLVLMFGLGGILVEILKDVSMRLLPITRRDAEEMVREIKGYQVLAGARGKPKADITAIIDLLLKVSNLASAWDGSISELDLNPVVVFEDGQGAKVLDALCVKRNK</sequence>
<feature type="non-terminal residue" evidence="1">
    <location>
        <position position="1"/>
    </location>
</feature>
<name>X1S536_9ZZZZ</name>
<dbReference type="PANTHER" id="PTHR42793">
    <property type="entry name" value="COA BINDING DOMAIN CONTAINING PROTEIN"/>
    <property type="match status" value="1"/>
</dbReference>
<dbReference type="EMBL" id="BARW01022609">
    <property type="protein sequence ID" value="GAI88162.1"/>
    <property type="molecule type" value="Genomic_DNA"/>
</dbReference>
<evidence type="ECO:0000313" key="1">
    <source>
        <dbReference type="EMBL" id="GAI88162.1"/>
    </source>
</evidence>
<evidence type="ECO:0008006" key="2">
    <source>
        <dbReference type="Google" id="ProtNLM"/>
    </source>
</evidence>
<reference evidence="1" key="1">
    <citation type="journal article" date="2014" name="Front. Microbiol.">
        <title>High frequency of phylogenetically diverse reductive dehalogenase-homologous genes in deep subseafloor sedimentary metagenomes.</title>
        <authorList>
            <person name="Kawai M."/>
            <person name="Futagami T."/>
            <person name="Toyoda A."/>
            <person name="Takaki Y."/>
            <person name="Nishi S."/>
            <person name="Hori S."/>
            <person name="Arai W."/>
            <person name="Tsubouchi T."/>
            <person name="Morono Y."/>
            <person name="Uchiyama I."/>
            <person name="Ito T."/>
            <person name="Fujiyama A."/>
            <person name="Inagaki F."/>
            <person name="Takami H."/>
        </authorList>
    </citation>
    <scope>NUCLEOTIDE SEQUENCE</scope>
    <source>
        <strain evidence="1">Expedition CK06-06</strain>
    </source>
</reference>
<dbReference type="Gene3D" id="3.30.470.20">
    <property type="entry name" value="ATP-grasp fold, B domain"/>
    <property type="match status" value="1"/>
</dbReference>
<comment type="caution">
    <text evidence="1">The sequence shown here is derived from an EMBL/GenBank/DDBJ whole genome shotgun (WGS) entry which is preliminary data.</text>
</comment>
<organism evidence="1">
    <name type="scientific">marine sediment metagenome</name>
    <dbReference type="NCBI Taxonomy" id="412755"/>
    <lineage>
        <taxon>unclassified sequences</taxon>
        <taxon>metagenomes</taxon>
        <taxon>ecological metagenomes</taxon>
    </lineage>
</organism>
<proteinExistence type="predicted"/>
<dbReference type="AlphaFoldDB" id="X1S536"/>